<reference evidence="3" key="1">
    <citation type="journal article" date="2019" name="Int. J. Syst. Evol. Microbiol.">
        <title>The Global Catalogue of Microorganisms (GCM) 10K type strain sequencing project: providing services to taxonomists for standard genome sequencing and annotation.</title>
        <authorList>
            <consortium name="The Broad Institute Genomics Platform"/>
            <consortium name="The Broad Institute Genome Sequencing Center for Infectious Disease"/>
            <person name="Wu L."/>
            <person name="Ma J."/>
        </authorList>
    </citation>
    <scope>NUCLEOTIDE SEQUENCE [LARGE SCALE GENOMIC DNA]</scope>
    <source>
        <strain evidence="3">JCM 5067</strain>
    </source>
</reference>
<dbReference type="InterPro" id="IPR007278">
    <property type="entry name" value="DUF397"/>
</dbReference>
<keyword evidence="3" id="KW-1185">Reference proteome</keyword>
<dbReference type="Pfam" id="PF04149">
    <property type="entry name" value="DUF397"/>
    <property type="match status" value="1"/>
</dbReference>
<dbReference type="RefSeq" id="WP_344069429.1">
    <property type="nucleotide sequence ID" value="NZ_BAAACA010000004.1"/>
</dbReference>
<evidence type="ECO:0000259" key="1">
    <source>
        <dbReference type="Pfam" id="PF04149"/>
    </source>
</evidence>
<gene>
    <name evidence="2" type="ORF">GCM10010394_05220</name>
</gene>
<proteinExistence type="predicted"/>
<dbReference type="Proteomes" id="UP001500668">
    <property type="component" value="Unassembled WGS sequence"/>
</dbReference>
<accession>A0ABP3PZH9</accession>
<protein>
    <recommendedName>
        <fullName evidence="1">DUF397 domain-containing protein</fullName>
    </recommendedName>
</protein>
<sequence length="59" mass="6464">MTETLNWHKSSYSSGGTNDCVEAVTDEPVVYVRDTKDHGMGLIKVGPAAWSKFAAYVSR</sequence>
<evidence type="ECO:0000313" key="3">
    <source>
        <dbReference type="Proteomes" id="UP001500668"/>
    </source>
</evidence>
<feature type="domain" description="DUF397" evidence="1">
    <location>
        <begin position="5"/>
        <end position="57"/>
    </location>
</feature>
<comment type="caution">
    <text evidence="2">The sequence shown here is derived from an EMBL/GenBank/DDBJ whole genome shotgun (WGS) entry which is preliminary data.</text>
</comment>
<name>A0ABP3PZH9_9ACTN</name>
<organism evidence="2 3">
    <name type="scientific">Streptomyces crystallinus</name>
    <dbReference type="NCBI Taxonomy" id="68191"/>
    <lineage>
        <taxon>Bacteria</taxon>
        <taxon>Bacillati</taxon>
        <taxon>Actinomycetota</taxon>
        <taxon>Actinomycetes</taxon>
        <taxon>Kitasatosporales</taxon>
        <taxon>Streptomycetaceae</taxon>
        <taxon>Streptomyces</taxon>
    </lineage>
</organism>
<evidence type="ECO:0000313" key="2">
    <source>
        <dbReference type="EMBL" id="GAA0579620.1"/>
    </source>
</evidence>
<dbReference type="EMBL" id="BAAACA010000004">
    <property type="protein sequence ID" value="GAA0579620.1"/>
    <property type="molecule type" value="Genomic_DNA"/>
</dbReference>